<evidence type="ECO:0000256" key="10">
    <source>
        <dbReference type="HAMAP-Rule" id="MF_01820"/>
    </source>
</evidence>
<evidence type="ECO:0000313" key="13">
    <source>
        <dbReference type="EMBL" id="EFR42796.1"/>
    </source>
</evidence>
<dbReference type="PROSITE" id="PS50936">
    <property type="entry name" value="ENGC_GTPASE"/>
    <property type="match status" value="1"/>
</dbReference>
<comment type="subunit">
    <text evidence="10">Monomer. Associates with 30S ribosomal subunit, binds 16S rRNA.</text>
</comment>
<evidence type="ECO:0000256" key="6">
    <source>
        <dbReference type="ARBA" id="ARBA00022801"/>
    </source>
</evidence>
<dbReference type="InterPro" id="IPR027417">
    <property type="entry name" value="P-loop_NTPase"/>
</dbReference>
<keyword evidence="7 10" id="KW-0862">Zinc</keyword>
<dbReference type="AlphaFoldDB" id="E4L8Y2"/>
<evidence type="ECO:0000256" key="3">
    <source>
        <dbReference type="ARBA" id="ARBA00022723"/>
    </source>
</evidence>
<dbReference type="Gene3D" id="2.40.50.140">
    <property type="entry name" value="Nucleic acid-binding proteins"/>
    <property type="match status" value="1"/>
</dbReference>
<evidence type="ECO:0000256" key="2">
    <source>
        <dbReference type="ARBA" id="ARBA00022517"/>
    </source>
</evidence>
<feature type="binding site" evidence="10">
    <location>
        <position position="256"/>
    </location>
    <ligand>
        <name>Zn(2+)</name>
        <dbReference type="ChEBI" id="CHEBI:29105"/>
    </ligand>
</feature>
<keyword evidence="1 10" id="KW-0963">Cytoplasm</keyword>
<keyword evidence="3 10" id="KW-0479">Metal-binding</keyword>
<feature type="binding site" evidence="10">
    <location>
        <begin position="161"/>
        <end position="169"/>
    </location>
    <ligand>
        <name>GTP</name>
        <dbReference type="ChEBI" id="CHEBI:37565"/>
    </ligand>
</feature>
<dbReference type="GO" id="GO:0019843">
    <property type="term" value="F:rRNA binding"/>
    <property type="evidence" value="ECO:0007669"/>
    <property type="project" value="UniProtKB-KW"/>
</dbReference>
<dbReference type="GO" id="GO:0005525">
    <property type="term" value="F:GTP binding"/>
    <property type="evidence" value="ECO:0007669"/>
    <property type="project" value="UniProtKB-UniRule"/>
</dbReference>
<comment type="subcellular location">
    <subcellularLocation>
        <location evidence="10">Cytoplasm</location>
    </subcellularLocation>
</comment>
<evidence type="ECO:0000256" key="1">
    <source>
        <dbReference type="ARBA" id="ARBA00022490"/>
    </source>
</evidence>
<feature type="binding site" evidence="10">
    <location>
        <begin position="111"/>
        <end position="114"/>
    </location>
    <ligand>
        <name>GTP</name>
        <dbReference type="ChEBI" id="CHEBI:37565"/>
    </ligand>
</feature>
<dbReference type="Pfam" id="PF03193">
    <property type="entry name" value="RsgA_GTPase"/>
    <property type="match status" value="1"/>
</dbReference>
<evidence type="ECO:0000259" key="11">
    <source>
        <dbReference type="PROSITE" id="PS50936"/>
    </source>
</evidence>
<dbReference type="PANTHER" id="PTHR32120">
    <property type="entry name" value="SMALL RIBOSOMAL SUBUNIT BIOGENESIS GTPASE RSGA"/>
    <property type="match status" value="1"/>
</dbReference>
<organism evidence="13 14">
    <name type="scientific">Dialister micraerophilus UPII 345-E</name>
    <dbReference type="NCBI Taxonomy" id="910314"/>
    <lineage>
        <taxon>Bacteria</taxon>
        <taxon>Bacillati</taxon>
        <taxon>Bacillota</taxon>
        <taxon>Negativicutes</taxon>
        <taxon>Veillonellales</taxon>
        <taxon>Veillonellaceae</taxon>
        <taxon>Dialister</taxon>
    </lineage>
</organism>
<keyword evidence="5 10" id="KW-0547">Nucleotide-binding</keyword>
<dbReference type="GO" id="GO:0003924">
    <property type="term" value="F:GTPase activity"/>
    <property type="evidence" value="ECO:0007669"/>
    <property type="project" value="UniProtKB-UniRule"/>
</dbReference>
<dbReference type="Gene3D" id="3.40.50.300">
    <property type="entry name" value="P-loop containing nucleotide triphosphate hydrolases"/>
    <property type="match status" value="1"/>
</dbReference>
<dbReference type="Proteomes" id="UP000004594">
    <property type="component" value="Unassembled WGS sequence"/>
</dbReference>
<dbReference type="EC" id="3.6.1.-" evidence="10"/>
<protein>
    <recommendedName>
        <fullName evidence="10">Small ribosomal subunit biogenesis GTPase RsgA</fullName>
        <ecNumber evidence="10">3.6.1.-</ecNumber>
    </recommendedName>
</protein>
<comment type="similarity">
    <text evidence="10">Belongs to the TRAFAC class YlqF/YawG GTPase family. RsgA subfamily.</text>
</comment>
<feature type="domain" description="EngC GTPase" evidence="11">
    <location>
        <begin position="71"/>
        <end position="217"/>
    </location>
</feature>
<dbReference type="PROSITE" id="PS51721">
    <property type="entry name" value="G_CP"/>
    <property type="match status" value="1"/>
</dbReference>
<dbReference type="Gene3D" id="1.10.40.50">
    <property type="entry name" value="Probable gtpase engc, domain 3"/>
    <property type="match status" value="1"/>
</dbReference>
<dbReference type="InterPro" id="IPR031944">
    <property type="entry name" value="RsgA_N"/>
</dbReference>
<dbReference type="InterPro" id="IPR010914">
    <property type="entry name" value="RsgA_GTPase_dom"/>
</dbReference>
<evidence type="ECO:0000256" key="4">
    <source>
        <dbReference type="ARBA" id="ARBA00022730"/>
    </source>
</evidence>
<dbReference type="OrthoDB" id="9809485at2"/>
<feature type="domain" description="CP-type G" evidence="12">
    <location>
        <begin position="62"/>
        <end position="219"/>
    </location>
</feature>
<keyword evidence="8 10" id="KW-0694">RNA-binding</keyword>
<comment type="cofactor">
    <cofactor evidence="10">
        <name>Zn(2+)</name>
        <dbReference type="ChEBI" id="CHEBI:29105"/>
    </cofactor>
    <text evidence="10">Binds 1 zinc ion per subunit.</text>
</comment>
<feature type="binding site" evidence="10">
    <location>
        <position position="248"/>
    </location>
    <ligand>
        <name>Zn(2+)</name>
        <dbReference type="ChEBI" id="CHEBI:29105"/>
    </ligand>
</feature>
<dbReference type="RefSeq" id="WP_007554557.1">
    <property type="nucleotide sequence ID" value="NZ_AENT01000016.1"/>
</dbReference>
<dbReference type="InterPro" id="IPR030378">
    <property type="entry name" value="G_CP_dom"/>
</dbReference>
<evidence type="ECO:0000256" key="8">
    <source>
        <dbReference type="ARBA" id="ARBA00022884"/>
    </source>
</evidence>
<name>E4L8Y2_9FIRM</name>
<keyword evidence="6 10" id="KW-0378">Hydrolase</keyword>
<dbReference type="GO" id="GO:0046872">
    <property type="term" value="F:metal ion binding"/>
    <property type="evidence" value="ECO:0007669"/>
    <property type="project" value="UniProtKB-KW"/>
</dbReference>
<dbReference type="InterPro" id="IPR004881">
    <property type="entry name" value="Ribosome_biogen_GTPase_RsgA"/>
</dbReference>
<comment type="function">
    <text evidence="10">One of several proteins that assist in the late maturation steps of the functional core of the 30S ribosomal subunit. Helps release RbfA from mature subunits. May play a role in the assembly of ribosomal proteins into the subunit. Circularly permuted GTPase that catalyzes slow GTP hydrolysis, GTPase activity is stimulated by the 30S ribosomal subunit.</text>
</comment>
<dbReference type="CDD" id="cd01854">
    <property type="entry name" value="YjeQ_EngC"/>
    <property type="match status" value="1"/>
</dbReference>
<dbReference type="NCBIfam" id="TIGR00157">
    <property type="entry name" value="ribosome small subunit-dependent GTPase A"/>
    <property type="match status" value="1"/>
</dbReference>
<evidence type="ECO:0000256" key="9">
    <source>
        <dbReference type="ARBA" id="ARBA00023134"/>
    </source>
</evidence>
<feature type="binding site" evidence="10">
    <location>
        <position position="250"/>
    </location>
    <ligand>
        <name>Zn(2+)</name>
        <dbReference type="ChEBI" id="CHEBI:29105"/>
    </ligand>
</feature>
<evidence type="ECO:0000256" key="5">
    <source>
        <dbReference type="ARBA" id="ARBA00022741"/>
    </source>
</evidence>
<dbReference type="SUPFAM" id="SSF50249">
    <property type="entry name" value="Nucleic acid-binding proteins"/>
    <property type="match status" value="1"/>
</dbReference>
<dbReference type="HAMAP" id="MF_01820">
    <property type="entry name" value="GTPase_RsgA"/>
    <property type="match status" value="1"/>
</dbReference>
<evidence type="ECO:0000256" key="7">
    <source>
        <dbReference type="ARBA" id="ARBA00022833"/>
    </source>
</evidence>
<proteinExistence type="inferred from homology"/>
<evidence type="ECO:0000259" key="12">
    <source>
        <dbReference type="PROSITE" id="PS51721"/>
    </source>
</evidence>
<dbReference type="GO" id="GO:0005737">
    <property type="term" value="C:cytoplasm"/>
    <property type="evidence" value="ECO:0007669"/>
    <property type="project" value="UniProtKB-SubCell"/>
</dbReference>
<dbReference type="eggNOG" id="COG1162">
    <property type="taxonomic scope" value="Bacteria"/>
</dbReference>
<keyword evidence="2 10" id="KW-0690">Ribosome biogenesis</keyword>
<dbReference type="InterPro" id="IPR012340">
    <property type="entry name" value="NA-bd_OB-fold"/>
</dbReference>
<keyword evidence="4 10" id="KW-0699">rRNA-binding</keyword>
<evidence type="ECO:0000313" key="14">
    <source>
        <dbReference type="Proteomes" id="UP000004594"/>
    </source>
</evidence>
<dbReference type="Pfam" id="PF16745">
    <property type="entry name" value="RsgA_N"/>
    <property type="match status" value="1"/>
</dbReference>
<dbReference type="GO" id="GO:0042274">
    <property type="term" value="P:ribosomal small subunit biogenesis"/>
    <property type="evidence" value="ECO:0007669"/>
    <property type="project" value="UniProtKB-UniRule"/>
</dbReference>
<dbReference type="PANTHER" id="PTHR32120:SF11">
    <property type="entry name" value="SMALL RIBOSOMAL SUBUNIT BIOGENESIS GTPASE RSGA 1, MITOCHONDRIAL-RELATED"/>
    <property type="match status" value="1"/>
</dbReference>
<comment type="caution">
    <text evidence="13">The sequence shown here is derived from an EMBL/GenBank/DDBJ whole genome shotgun (WGS) entry which is preliminary data.</text>
</comment>
<dbReference type="EMBL" id="AENT01000016">
    <property type="protein sequence ID" value="EFR42796.1"/>
    <property type="molecule type" value="Genomic_DNA"/>
</dbReference>
<reference evidence="13 14" key="1">
    <citation type="submission" date="2010-11" db="EMBL/GenBank/DDBJ databases">
        <authorList>
            <person name="Durkin A.S."/>
            <person name="Madupu R."/>
            <person name="Torralba M."/>
            <person name="Gillis M."/>
            <person name="Methe B."/>
            <person name="Sutton G."/>
            <person name="Nelson K.E."/>
        </authorList>
    </citation>
    <scope>NUCLEOTIDE SEQUENCE [LARGE SCALE GENOMIC DNA]</scope>
    <source>
        <strain evidence="13 14">UPII 345-E</strain>
    </source>
</reference>
<feature type="binding site" evidence="10">
    <location>
        <position position="243"/>
    </location>
    <ligand>
        <name>Zn(2+)</name>
        <dbReference type="ChEBI" id="CHEBI:29105"/>
    </ligand>
</feature>
<keyword evidence="9 10" id="KW-0342">GTP-binding</keyword>
<dbReference type="SUPFAM" id="SSF52540">
    <property type="entry name" value="P-loop containing nucleoside triphosphate hydrolases"/>
    <property type="match status" value="1"/>
</dbReference>
<gene>
    <name evidence="10 13" type="primary">rsgA</name>
    <name evidence="13" type="ORF">HMPREF9220_0953</name>
</gene>
<sequence length="291" mass="32954">MKGIIIKNENGYFSILGKTDKLELCRSRGNLKMKTNLLVGDIVEYDLEIGSNPVITKIYPRKNTLQRPPVANIDQLVLVVAIKNPDINLILLDKMIAIAENNNSIPIICINKFDLSHDYAKKIENLYKKIGYTSILISKFVPESIENLKYNLSDKINAFTGPSGAGKSTILNQLIGKDYFKSQEVSAYTGRGKTTTRHVELVKLNSETYIIDTPGFTCLDTTSLIDAKIDTLFKEFNNYIGLCKFSDCKHLSEPKCAVLDALENNLISKLRYNSYKKILLEIEENKRRLYK</sequence>
<accession>E4L8Y2</accession>